<protein>
    <submittedName>
        <fullName evidence="2">Recombinase family protein</fullName>
    </submittedName>
</protein>
<dbReference type="InterPro" id="IPR006119">
    <property type="entry name" value="Resolv_N"/>
</dbReference>
<dbReference type="CDD" id="cd03768">
    <property type="entry name" value="SR_ResInv"/>
    <property type="match status" value="1"/>
</dbReference>
<dbReference type="Pfam" id="PF00239">
    <property type="entry name" value="Resolvase"/>
    <property type="match status" value="1"/>
</dbReference>
<organism evidence="2">
    <name type="scientific">candidate division CPR3 bacterium</name>
    <dbReference type="NCBI Taxonomy" id="2268181"/>
    <lineage>
        <taxon>Bacteria</taxon>
        <taxon>Bacteria division CPR3</taxon>
    </lineage>
</organism>
<evidence type="ECO:0000259" key="1">
    <source>
        <dbReference type="PROSITE" id="PS51736"/>
    </source>
</evidence>
<dbReference type="AlphaFoldDB" id="A0A7C4M3G9"/>
<name>A0A7C4M3G9_UNCC3</name>
<dbReference type="GO" id="GO:0000150">
    <property type="term" value="F:DNA strand exchange activity"/>
    <property type="evidence" value="ECO:0007669"/>
    <property type="project" value="InterPro"/>
</dbReference>
<dbReference type="InterPro" id="IPR036162">
    <property type="entry name" value="Resolvase-like_N_sf"/>
</dbReference>
<dbReference type="Gene3D" id="3.40.50.1390">
    <property type="entry name" value="Resolvase, N-terminal catalytic domain"/>
    <property type="match status" value="1"/>
</dbReference>
<dbReference type="PANTHER" id="PTHR30461:SF23">
    <property type="entry name" value="DNA RECOMBINASE-RELATED"/>
    <property type="match status" value="1"/>
</dbReference>
<comment type="caution">
    <text evidence="2">The sequence shown here is derived from an EMBL/GenBank/DDBJ whole genome shotgun (WGS) entry which is preliminary data.</text>
</comment>
<accession>A0A7C4M3G9</accession>
<dbReference type="PROSITE" id="PS51736">
    <property type="entry name" value="RECOMBINASES_3"/>
    <property type="match status" value="1"/>
</dbReference>
<reference evidence="2" key="1">
    <citation type="journal article" date="2020" name="mSystems">
        <title>Genome- and Community-Level Interaction Insights into Carbon Utilization and Element Cycling Functions of Hydrothermarchaeota in Hydrothermal Sediment.</title>
        <authorList>
            <person name="Zhou Z."/>
            <person name="Liu Y."/>
            <person name="Xu W."/>
            <person name="Pan J."/>
            <person name="Luo Z.H."/>
            <person name="Li M."/>
        </authorList>
    </citation>
    <scope>NUCLEOTIDE SEQUENCE [LARGE SCALE GENOMIC DNA]</scope>
    <source>
        <strain evidence="2">SpSt-579</strain>
    </source>
</reference>
<feature type="domain" description="Resolvase/invertase-type recombinase catalytic" evidence="1">
    <location>
        <begin position="3"/>
        <end position="146"/>
    </location>
</feature>
<dbReference type="InterPro" id="IPR050639">
    <property type="entry name" value="SSR_resolvase"/>
</dbReference>
<dbReference type="GO" id="GO:0003677">
    <property type="term" value="F:DNA binding"/>
    <property type="evidence" value="ECO:0007669"/>
    <property type="project" value="InterPro"/>
</dbReference>
<sequence length="163" mass="19032">MKKVAIYARVSTIDKGQNLDTQILPLKEYAERRGWEIYRIYCDQMSGSKESRPALNELMLNAHQRKFDVVLCFRFDRMGRSTKMMVDTLKKFKDWGISFVSYQEQIDTSSIIGETIYTIISAFAQLERSIIQERVVSGLNRVRNEGKVLGRKKPILINRIYLN</sequence>
<evidence type="ECO:0000313" key="2">
    <source>
        <dbReference type="EMBL" id="HGT71232.1"/>
    </source>
</evidence>
<gene>
    <name evidence="2" type="ORF">ENT43_03165</name>
</gene>
<dbReference type="PANTHER" id="PTHR30461">
    <property type="entry name" value="DNA-INVERTASE FROM LAMBDOID PROPHAGE"/>
    <property type="match status" value="1"/>
</dbReference>
<dbReference type="SUPFAM" id="SSF53041">
    <property type="entry name" value="Resolvase-like"/>
    <property type="match status" value="1"/>
</dbReference>
<proteinExistence type="predicted"/>
<dbReference type="SMART" id="SM00857">
    <property type="entry name" value="Resolvase"/>
    <property type="match status" value="1"/>
</dbReference>
<dbReference type="EMBL" id="DSYQ01000014">
    <property type="protein sequence ID" value="HGT71232.1"/>
    <property type="molecule type" value="Genomic_DNA"/>
</dbReference>